<dbReference type="PANTHER" id="PTHR11538">
    <property type="entry name" value="PHENYLALANYL-TRNA SYNTHETASE"/>
    <property type="match status" value="1"/>
</dbReference>
<dbReference type="AlphaFoldDB" id="A0A9N8V9F5"/>
<dbReference type="Pfam" id="PF01409">
    <property type="entry name" value="tRNA-synt_2d"/>
    <property type="match status" value="1"/>
</dbReference>
<comment type="caution">
    <text evidence="11">The sequence shown here is derived from an EMBL/GenBank/DDBJ whole genome shotgun (WGS) entry which is preliminary data.</text>
</comment>
<dbReference type="PROSITE" id="PS50802">
    <property type="entry name" value="OTU"/>
    <property type="match status" value="1"/>
</dbReference>
<dbReference type="PANTHER" id="PTHR11538:SF41">
    <property type="entry name" value="PHENYLALANINE--TRNA LIGASE, MITOCHONDRIAL"/>
    <property type="match status" value="1"/>
</dbReference>
<dbReference type="GO" id="GO:0000049">
    <property type="term" value="F:tRNA binding"/>
    <property type="evidence" value="ECO:0007669"/>
    <property type="project" value="InterPro"/>
</dbReference>
<reference evidence="11" key="1">
    <citation type="submission" date="2021-06" db="EMBL/GenBank/DDBJ databases">
        <authorList>
            <person name="Kallberg Y."/>
            <person name="Tangrot J."/>
            <person name="Rosling A."/>
        </authorList>
    </citation>
    <scope>NUCLEOTIDE SEQUENCE</scope>
    <source>
        <strain evidence="11">IN212</strain>
    </source>
</reference>
<keyword evidence="3" id="KW-0547">Nucleotide-binding</keyword>
<feature type="compositionally biased region" description="Pro residues" evidence="8">
    <location>
        <begin position="205"/>
        <end position="224"/>
    </location>
</feature>
<dbReference type="SUPFAM" id="SSF55681">
    <property type="entry name" value="Class II aaRS and biotin synthetases"/>
    <property type="match status" value="1"/>
</dbReference>
<proteinExistence type="predicted"/>
<evidence type="ECO:0000256" key="5">
    <source>
        <dbReference type="ARBA" id="ARBA00022917"/>
    </source>
</evidence>
<evidence type="ECO:0000256" key="3">
    <source>
        <dbReference type="ARBA" id="ARBA00022741"/>
    </source>
</evidence>
<organism evidence="11 12">
    <name type="scientific">Racocetra fulgida</name>
    <dbReference type="NCBI Taxonomy" id="60492"/>
    <lineage>
        <taxon>Eukaryota</taxon>
        <taxon>Fungi</taxon>
        <taxon>Fungi incertae sedis</taxon>
        <taxon>Mucoromycota</taxon>
        <taxon>Glomeromycotina</taxon>
        <taxon>Glomeromycetes</taxon>
        <taxon>Diversisporales</taxon>
        <taxon>Gigasporaceae</taxon>
        <taxon>Racocetra</taxon>
    </lineage>
</organism>
<dbReference type="GO" id="GO:0005524">
    <property type="term" value="F:ATP binding"/>
    <property type="evidence" value="ECO:0007669"/>
    <property type="project" value="UniProtKB-KW"/>
</dbReference>
<dbReference type="Gene3D" id="3.30.930.10">
    <property type="entry name" value="Bira Bifunctional Protein, Domain 2"/>
    <property type="match status" value="1"/>
</dbReference>
<evidence type="ECO:0000256" key="7">
    <source>
        <dbReference type="ARBA" id="ARBA00049255"/>
    </source>
</evidence>
<evidence type="ECO:0000256" key="6">
    <source>
        <dbReference type="ARBA" id="ARBA00023146"/>
    </source>
</evidence>
<evidence type="ECO:0000259" key="10">
    <source>
        <dbReference type="PROSITE" id="PS50862"/>
    </source>
</evidence>
<feature type="region of interest" description="Disordered" evidence="8">
    <location>
        <begin position="200"/>
        <end position="233"/>
    </location>
</feature>
<accession>A0A9N8V9F5</accession>
<protein>
    <recommendedName>
        <fullName evidence="1">phenylalanine--tRNA ligase</fullName>
        <ecNumber evidence="1">6.1.1.20</ecNumber>
    </recommendedName>
</protein>
<dbReference type="PROSITE" id="PS50862">
    <property type="entry name" value="AA_TRNA_LIGASE_II"/>
    <property type="match status" value="1"/>
</dbReference>
<feature type="domain" description="Aminoacyl-transfer RNA synthetases class-II family profile" evidence="10">
    <location>
        <begin position="36"/>
        <end position="170"/>
    </location>
</feature>
<comment type="catalytic activity">
    <reaction evidence="7">
        <text>tRNA(Phe) + L-phenylalanine + ATP = L-phenylalanyl-tRNA(Phe) + AMP + diphosphate + H(+)</text>
        <dbReference type="Rhea" id="RHEA:19413"/>
        <dbReference type="Rhea" id="RHEA-COMP:9668"/>
        <dbReference type="Rhea" id="RHEA-COMP:9699"/>
        <dbReference type="ChEBI" id="CHEBI:15378"/>
        <dbReference type="ChEBI" id="CHEBI:30616"/>
        <dbReference type="ChEBI" id="CHEBI:33019"/>
        <dbReference type="ChEBI" id="CHEBI:58095"/>
        <dbReference type="ChEBI" id="CHEBI:78442"/>
        <dbReference type="ChEBI" id="CHEBI:78531"/>
        <dbReference type="ChEBI" id="CHEBI:456215"/>
        <dbReference type="EC" id="6.1.1.20"/>
    </reaction>
</comment>
<gene>
    <name evidence="11" type="ORF">RFULGI_LOCUS50</name>
</gene>
<dbReference type="Proteomes" id="UP000789396">
    <property type="component" value="Unassembled WGS sequence"/>
</dbReference>
<name>A0A9N8V9F5_9GLOM</name>
<dbReference type="EC" id="6.1.1.20" evidence="1"/>
<keyword evidence="6" id="KW-0030">Aminoacyl-tRNA synthetase</keyword>
<evidence type="ECO:0000313" key="12">
    <source>
        <dbReference type="Proteomes" id="UP000789396"/>
    </source>
</evidence>
<dbReference type="OrthoDB" id="238316at2759"/>
<dbReference type="EMBL" id="CAJVPZ010000002">
    <property type="protein sequence ID" value="CAG8447866.1"/>
    <property type="molecule type" value="Genomic_DNA"/>
</dbReference>
<dbReference type="GO" id="GO:0004826">
    <property type="term" value="F:phenylalanine-tRNA ligase activity"/>
    <property type="evidence" value="ECO:0007669"/>
    <property type="project" value="UniProtKB-EC"/>
</dbReference>
<sequence length="419" mass="46769">MKNILNILPDKAKNRPDILFDKTKNKEVKKNADTELKIVSIGKVYRRDEDDATHTHQFTQIDCFAIGKNFSFSHLKGTLESVVQELLGKEQTIRLRPSYFPFTEPSVEIDALEIAGAGLIHPQVLKNGGFDSQKFTGFAFAFGLERLLMIKYGIEDIRHFYLNDIRFLRQFREDYINEATTSEELQIRKANVEAVISKLKGSPQAPGPQAPGPQAPGPQAPGPQAPVKAKNYPDPLEGVDLKGASMDTLKGLPDRGPVPDLGKAVPTGTAYKYKNYVLLNAVGDGNCFLNSFSVFLTGKDNDTSLALPLRAKLCIEFMADPDKYVSGIEQLKEKLNGSHENGDIAYMKTILKRQIVLLSASPNWETNYPYLKDNNGISLAEYPSNDTPDQIIEYNKLTYKDHPFIIYNSGGHFQPLIKK</sequence>
<evidence type="ECO:0000256" key="1">
    <source>
        <dbReference type="ARBA" id="ARBA00012814"/>
    </source>
</evidence>
<keyword evidence="2" id="KW-0436">Ligase</keyword>
<dbReference type="InterPro" id="IPR003323">
    <property type="entry name" value="OTU_dom"/>
</dbReference>
<dbReference type="InterPro" id="IPR002319">
    <property type="entry name" value="Phenylalanyl-tRNA_Synthase"/>
</dbReference>
<dbReference type="GO" id="GO:0005737">
    <property type="term" value="C:cytoplasm"/>
    <property type="evidence" value="ECO:0007669"/>
    <property type="project" value="TreeGrafter"/>
</dbReference>
<evidence type="ECO:0000313" key="11">
    <source>
        <dbReference type="EMBL" id="CAG8447866.1"/>
    </source>
</evidence>
<dbReference type="InterPro" id="IPR006195">
    <property type="entry name" value="aa-tRNA-synth_II"/>
</dbReference>
<evidence type="ECO:0000259" key="9">
    <source>
        <dbReference type="PROSITE" id="PS50802"/>
    </source>
</evidence>
<keyword evidence="4" id="KW-0067">ATP-binding</keyword>
<feature type="domain" description="OTU" evidence="9">
    <location>
        <begin position="276"/>
        <end position="419"/>
    </location>
</feature>
<dbReference type="GO" id="GO:0006432">
    <property type="term" value="P:phenylalanyl-tRNA aminoacylation"/>
    <property type="evidence" value="ECO:0007669"/>
    <property type="project" value="TreeGrafter"/>
</dbReference>
<evidence type="ECO:0000256" key="8">
    <source>
        <dbReference type="SAM" id="MobiDB-lite"/>
    </source>
</evidence>
<evidence type="ECO:0000256" key="4">
    <source>
        <dbReference type="ARBA" id="ARBA00022840"/>
    </source>
</evidence>
<evidence type="ECO:0000256" key="2">
    <source>
        <dbReference type="ARBA" id="ARBA00022598"/>
    </source>
</evidence>
<keyword evidence="12" id="KW-1185">Reference proteome</keyword>
<keyword evidence="5" id="KW-0648">Protein biosynthesis</keyword>
<dbReference type="InterPro" id="IPR045864">
    <property type="entry name" value="aa-tRNA-synth_II/BPL/LPL"/>
</dbReference>